<dbReference type="EMBL" id="JBFNXQ010000119">
    <property type="protein sequence ID" value="MEX5721312.1"/>
    <property type="molecule type" value="Genomic_DNA"/>
</dbReference>
<dbReference type="Gene3D" id="2.60.40.420">
    <property type="entry name" value="Cupredoxins - blue copper proteins"/>
    <property type="match status" value="1"/>
</dbReference>
<reference evidence="5 6" key="1">
    <citation type="submission" date="2024-06" db="EMBL/GenBank/DDBJ databases">
        <title>Draft genome sequence of Geodermatophilus badlandi, a novel member of the Geodermatophilaceae isolated from badland sedimentary rocks in the Red desert, Wyoming, USA.</title>
        <authorList>
            <person name="Ben Tekaya S."/>
            <person name="Nouioui I."/>
            <person name="Flores G.M."/>
            <person name="Shaal M.N."/>
            <person name="Bredoire F."/>
            <person name="Basile F."/>
            <person name="Van Diepen L."/>
            <person name="Ward N.L."/>
        </authorList>
    </citation>
    <scope>NUCLEOTIDE SEQUENCE [LARGE SCALE GENOMIC DNA]</scope>
    <source>
        <strain evidence="5 6">WL48A</strain>
    </source>
</reference>
<evidence type="ECO:0000313" key="5">
    <source>
        <dbReference type="EMBL" id="MEX5721312.1"/>
    </source>
</evidence>
<sequence>MRTTLDQDPLLSRGRRCGAVLVIAATLGALTACSGGSDAPDAAAPSSTGTSSSTGGPATPAPETPASSSLPAGLVDFAIEMPETELEAGTYRIDVANDGRASHDLVVEDAGGSEVAATEILTPGGSGTLEVTLEPGEYAFYCSVGNHRGMGMELVVTVV</sequence>
<dbReference type="CDD" id="cd00920">
    <property type="entry name" value="Cupredoxin"/>
    <property type="match status" value="1"/>
</dbReference>
<dbReference type="Pfam" id="PF13473">
    <property type="entry name" value="Cupredoxin_1"/>
    <property type="match status" value="1"/>
</dbReference>
<feature type="domain" description="EfeO-type cupredoxin-like" evidence="4">
    <location>
        <begin position="80"/>
        <end position="148"/>
    </location>
</feature>
<gene>
    <name evidence="5" type="ORF">ABQ292_23440</name>
</gene>
<organism evidence="5 6">
    <name type="scientific">Geodermatophilus maliterrae</name>
    <dbReference type="NCBI Taxonomy" id="3162531"/>
    <lineage>
        <taxon>Bacteria</taxon>
        <taxon>Bacillati</taxon>
        <taxon>Actinomycetota</taxon>
        <taxon>Actinomycetes</taxon>
        <taxon>Geodermatophilales</taxon>
        <taxon>Geodermatophilaceae</taxon>
        <taxon>Geodermatophilus</taxon>
    </lineage>
</organism>
<evidence type="ECO:0000256" key="2">
    <source>
        <dbReference type="ARBA" id="ARBA00023008"/>
    </source>
</evidence>
<dbReference type="PROSITE" id="PS00196">
    <property type="entry name" value="COPPER_BLUE"/>
    <property type="match status" value="1"/>
</dbReference>
<evidence type="ECO:0000313" key="6">
    <source>
        <dbReference type="Proteomes" id="UP001560045"/>
    </source>
</evidence>
<evidence type="ECO:0000256" key="1">
    <source>
        <dbReference type="ARBA" id="ARBA00022723"/>
    </source>
</evidence>
<dbReference type="InterPro" id="IPR033138">
    <property type="entry name" value="Cu_oxidase_CS"/>
</dbReference>
<keyword evidence="6" id="KW-1185">Reference proteome</keyword>
<protein>
    <submittedName>
        <fullName evidence="5">Cupredoxin domain-containing protein</fullName>
    </submittedName>
</protein>
<feature type="region of interest" description="Disordered" evidence="3">
    <location>
        <begin position="35"/>
        <end position="73"/>
    </location>
</feature>
<proteinExistence type="predicted"/>
<dbReference type="InterPro" id="IPR028871">
    <property type="entry name" value="BlueCu_1_BS"/>
</dbReference>
<keyword evidence="1" id="KW-0479">Metal-binding</keyword>
<keyword evidence="2" id="KW-0186">Copper</keyword>
<feature type="compositionally biased region" description="Low complexity" evidence="3">
    <location>
        <begin position="35"/>
        <end position="58"/>
    </location>
</feature>
<dbReference type="Proteomes" id="UP001560045">
    <property type="component" value="Unassembled WGS sequence"/>
</dbReference>
<accession>A0ABV3XL40</accession>
<name>A0ABV3XL40_9ACTN</name>
<dbReference type="InterPro" id="IPR008972">
    <property type="entry name" value="Cupredoxin"/>
</dbReference>
<dbReference type="InterPro" id="IPR028096">
    <property type="entry name" value="EfeO_Cupredoxin"/>
</dbReference>
<dbReference type="RefSeq" id="WP_369210118.1">
    <property type="nucleotide sequence ID" value="NZ_JBFNXQ010000119.1"/>
</dbReference>
<comment type="caution">
    <text evidence="5">The sequence shown here is derived from an EMBL/GenBank/DDBJ whole genome shotgun (WGS) entry which is preliminary data.</text>
</comment>
<dbReference type="SUPFAM" id="SSF49503">
    <property type="entry name" value="Cupredoxins"/>
    <property type="match status" value="1"/>
</dbReference>
<evidence type="ECO:0000256" key="3">
    <source>
        <dbReference type="SAM" id="MobiDB-lite"/>
    </source>
</evidence>
<evidence type="ECO:0000259" key="4">
    <source>
        <dbReference type="Pfam" id="PF13473"/>
    </source>
</evidence>
<dbReference type="PROSITE" id="PS00079">
    <property type="entry name" value="MULTICOPPER_OXIDASE1"/>
    <property type="match status" value="1"/>
</dbReference>
<dbReference type="PROSITE" id="PS51257">
    <property type="entry name" value="PROKAR_LIPOPROTEIN"/>
    <property type="match status" value="1"/>
</dbReference>